<accession>A0ABV7K0W9</accession>
<evidence type="ECO:0000259" key="3">
    <source>
        <dbReference type="Pfam" id="PF00326"/>
    </source>
</evidence>
<gene>
    <name evidence="4" type="ORF">ACFOEW_14410</name>
</gene>
<dbReference type="PANTHER" id="PTHR42776:SF27">
    <property type="entry name" value="DIPEPTIDYL PEPTIDASE FAMILY MEMBER 6"/>
    <property type="match status" value="1"/>
</dbReference>
<keyword evidence="2" id="KW-0732">Signal</keyword>
<feature type="domain" description="Peptidase S9 prolyl oligopeptidase catalytic" evidence="3">
    <location>
        <begin position="454"/>
        <end position="658"/>
    </location>
</feature>
<comment type="caution">
    <text evidence="4">The sequence shown here is derived from an EMBL/GenBank/DDBJ whole genome shotgun (WGS) entry which is preliminary data.</text>
</comment>
<dbReference type="EMBL" id="JBHRSX010000034">
    <property type="protein sequence ID" value="MFC3203005.1"/>
    <property type="molecule type" value="Genomic_DNA"/>
</dbReference>
<evidence type="ECO:0000313" key="4">
    <source>
        <dbReference type="EMBL" id="MFC3203005.1"/>
    </source>
</evidence>
<evidence type="ECO:0000313" key="5">
    <source>
        <dbReference type="Proteomes" id="UP001595477"/>
    </source>
</evidence>
<reference evidence="5" key="1">
    <citation type="journal article" date="2019" name="Int. J. Syst. Evol. Microbiol.">
        <title>The Global Catalogue of Microorganisms (GCM) 10K type strain sequencing project: providing services to taxonomists for standard genome sequencing and annotation.</title>
        <authorList>
            <consortium name="The Broad Institute Genomics Platform"/>
            <consortium name="The Broad Institute Genome Sequencing Center for Infectious Disease"/>
            <person name="Wu L."/>
            <person name="Ma J."/>
        </authorList>
    </citation>
    <scope>NUCLEOTIDE SEQUENCE [LARGE SCALE GENOMIC DNA]</scope>
    <source>
        <strain evidence="5">KCTC 52449</strain>
    </source>
</reference>
<dbReference type="RefSeq" id="WP_123325072.1">
    <property type="nucleotide sequence ID" value="NZ_JBHRSX010000034.1"/>
</dbReference>
<feature type="chain" id="PRO_5046319973" evidence="2">
    <location>
        <begin position="26"/>
        <end position="661"/>
    </location>
</feature>
<dbReference type="InterPro" id="IPR001375">
    <property type="entry name" value="Peptidase_S9_cat"/>
</dbReference>
<proteinExistence type="predicted"/>
<dbReference type="InterPro" id="IPR029058">
    <property type="entry name" value="AB_hydrolase_fold"/>
</dbReference>
<sequence>MKVRLMLLVITTLLGSLTFTSAAQAKINTPLLEAYAKHSQYLDIKISPDGTYLASTSRGEDGVVFLTVLNIKDQEVVSITRGKGKETVSSFNWLNDERLILGMAREVGSFEQPLPTGELFAMDADGENSVILSGWRAESGDRRFSQIIDILPDEPDAVLVYSTDLTAKEPFLDIYRMKVSNGRKASEGRAPLRAYAGSNVNVYTDTKGNVLAMIGANPNEDNKQTMMVRKDTDSEWEVAFESDPYTPSFTPLVFLSDDKTIVGLSTLETDTWSLATYNIDTKKHEVLASHPKVDLSPILHSENGKIKEIFGASYEYKGIENMFFGGVKSEAEQRVLASLANTFKGQTVAATSATRDNSKMIIRVGNANNPNVFYMFDAEARKLVKLAESKPWLDDVEIPESKLITYTARDGLEISAVLTLPKGEAKDLPFVLLPHGGPHGPYDSIANIDSSVRDAKVLAAHGYAVLQPNFRGSGGYGLSFEKAGFRNWGTTMIDDMTDGTMYLVDKGIVDKDRMCVYGASYGGYAALQNVIREPDLYQCTIGFVGVYDLDMMFEKGDIPQNDAGINYLNQVLPKGENRDFQSPIKNTDKIKVPVFIVQGEEDVRVPKEHAFALREKLEARNHPYQWMMKSGEGHGFYKPENNVELWQEMIKFLDKHTNTTR</sequence>
<feature type="signal peptide" evidence="2">
    <location>
        <begin position="1"/>
        <end position="25"/>
    </location>
</feature>
<dbReference type="InterPro" id="IPR011042">
    <property type="entry name" value="6-blade_b-propeller_TolB-like"/>
</dbReference>
<protein>
    <submittedName>
        <fullName evidence="4">Prolyl oligopeptidase family serine peptidase</fullName>
    </submittedName>
</protein>
<evidence type="ECO:0000256" key="2">
    <source>
        <dbReference type="SAM" id="SignalP"/>
    </source>
</evidence>
<evidence type="ECO:0000256" key="1">
    <source>
        <dbReference type="ARBA" id="ARBA00022801"/>
    </source>
</evidence>
<dbReference type="Proteomes" id="UP001595477">
    <property type="component" value="Unassembled WGS sequence"/>
</dbReference>
<dbReference type="SUPFAM" id="SSF82171">
    <property type="entry name" value="DPP6 N-terminal domain-like"/>
    <property type="match status" value="1"/>
</dbReference>
<name>A0ABV7K0W9_9ALTE</name>
<dbReference type="PANTHER" id="PTHR42776">
    <property type="entry name" value="SERINE PEPTIDASE S9 FAMILY MEMBER"/>
    <property type="match status" value="1"/>
</dbReference>
<dbReference type="Gene3D" id="3.40.50.1820">
    <property type="entry name" value="alpha/beta hydrolase"/>
    <property type="match status" value="1"/>
</dbReference>
<keyword evidence="1" id="KW-0378">Hydrolase</keyword>
<dbReference type="SUPFAM" id="SSF53474">
    <property type="entry name" value="alpha/beta-Hydrolases"/>
    <property type="match status" value="1"/>
</dbReference>
<dbReference type="Pfam" id="PF00326">
    <property type="entry name" value="Peptidase_S9"/>
    <property type="match status" value="1"/>
</dbReference>
<organism evidence="4 5">
    <name type="scientific">Alteromonas oceani</name>
    <dbReference type="NCBI Taxonomy" id="2071609"/>
    <lineage>
        <taxon>Bacteria</taxon>
        <taxon>Pseudomonadati</taxon>
        <taxon>Pseudomonadota</taxon>
        <taxon>Gammaproteobacteria</taxon>
        <taxon>Alteromonadales</taxon>
        <taxon>Alteromonadaceae</taxon>
        <taxon>Alteromonas/Salinimonas group</taxon>
        <taxon>Alteromonas</taxon>
    </lineage>
</organism>
<dbReference type="Gene3D" id="2.120.10.30">
    <property type="entry name" value="TolB, C-terminal domain"/>
    <property type="match status" value="1"/>
</dbReference>
<keyword evidence="5" id="KW-1185">Reference proteome</keyword>